<dbReference type="SUPFAM" id="SSF55920">
    <property type="entry name" value="Creatinase/aminopeptidase"/>
    <property type="match status" value="1"/>
</dbReference>
<dbReference type="Pfam" id="PF01321">
    <property type="entry name" value="Creatinase_N"/>
    <property type="match status" value="1"/>
</dbReference>
<dbReference type="InterPro" id="IPR029149">
    <property type="entry name" value="Creatin/AminoP/Spt16_N"/>
</dbReference>
<dbReference type="InterPro" id="IPR000994">
    <property type="entry name" value="Pept_M24"/>
</dbReference>
<keyword evidence="4" id="KW-1185">Reference proteome</keyword>
<dbReference type="PANTHER" id="PTHR46112">
    <property type="entry name" value="AMINOPEPTIDASE"/>
    <property type="match status" value="1"/>
</dbReference>
<evidence type="ECO:0000313" key="4">
    <source>
        <dbReference type="Proteomes" id="UP000002368"/>
    </source>
</evidence>
<gene>
    <name evidence="3" type="ordered locus">Btus_0465</name>
</gene>
<dbReference type="HOGENOM" id="CLU_017266_10_0_9"/>
<evidence type="ECO:0000313" key="3">
    <source>
        <dbReference type="EMBL" id="ADG05233.1"/>
    </source>
</evidence>
<evidence type="ECO:0000259" key="2">
    <source>
        <dbReference type="Pfam" id="PF01321"/>
    </source>
</evidence>
<dbReference type="KEGG" id="bts:Btus_0465"/>
<dbReference type="Pfam" id="PF00557">
    <property type="entry name" value="Peptidase_M24"/>
    <property type="match status" value="1"/>
</dbReference>
<dbReference type="OrthoDB" id="9806388at2"/>
<accession>D5WTR3</accession>
<protein>
    <submittedName>
        <fullName evidence="3">Peptidase M24</fullName>
    </submittedName>
</protein>
<dbReference type="RefSeq" id="WP_013074526.1">
    <property type="nucleotide sequence ID" value="NC_014098.1"/>
</dbReference>
<reference evidence="3 4" key="1">
    <citation type="journal article" date="2011" name="Stand. Genomic Sci.">
        <title>Complete genome sequence of the thermophilic, hydrogen-oxidizing Bacillus tusciae type strain (T2) and reclassification in the new genus, Kyrpidia gen. nov. as Kyrpidia tusciae comb. nov. and emendation of the family Alicyclobacillaceae da Costa and Rainey, 2010.</title>
        <authorList>
            <person name="Klenk H.P."/>
            <person name="Lapidus A."/>
            <person name="Chertkov O."/>
            <person name="Copeland A."/>
            <person name="Del Rio T.G."/>
            <person name="Nolan M."/>
            <person name="Lucas S."/>
            <person name="Chen F."/>
            <person name="Tice H."/>
            <person name="Cheng J.F."/>
            <person name="Han C."/>
            <person name="Bruce D."/>
            <person name="Goodwin L."/>
            <person name="Pitluck S."/>
            <person name="Pati A."/>
            <person name="Ivanova N."/>
            <person name="Mavromatis K."/>
            <person name="Daum C."/>
            <person name="Chen A."/>
            <person name="Palaniappan K."/>
            <person name="Chang Y.J."/>
            <person name="Land M."/>
            <person name="Hauser L."/>
            <person name="Jeffries C.D."/>
            <person name="Detter J.C."/>
            <person name="Rohde M."/>
            <person name="Abt B."/>
            <person name="Pukall R."/>
            <person name="Goker M."/>
            <person name="Bristow J."/>
            <person name="Markowitz V."/>
            <person name="Hugenholtz P."/>
            <person name="Eisen J.A."/>
        </authorList>
    </citation>
    <scope>NUCLEOTIDE SEQUENCE [LARGE SCALE GENOMIC DNA]</scope>
    <source>
        <strain evidence="3 4">DSM 2912</strain>
    </source>
</reference>
<dbReference type="PANTHER" id="PTHR46112:SF2">
    <property type="entry name" value="XAA-PRO AMINOPEPTIDASE P-RELATED"/>
    <property type="match status" value="1"/>
</dbReference>
<dbReference type="AlphaFoldDB" id="D5WTR3"/>
<organism evidence="3 4">
    <name type="scientific">Kyrpidia tusciae (strain DSM 2912 / NBRC 15312 / T2)</name>
    <name type="common">Bacillus tusciae</name>
    <dbReference type="NCBI Taxonomy" id="562970"/>
    <lineage>
        <taxon>Bacteria</taxon>
        <taxon>Bacillati</taxon>
        <taxon>Bacillota</taxon>
        <taxon>Bacilli</taxon>
        <taxon>Bacillales</taxon>
        <taxon>Alicyclobacillaceae</taxon>
        <taxon>Kyrpidia</taxon>
    </lineage>
</organism>
<name>D5WTR3_KYRT2</name>
<proteinExistence type="predicted"/>
<dbReference type="InterPro" id="IPR000587">
    <property type="entry name" value="Creatinase_N"/>
</dbReference>
<dbReference type="eggNOG" id="COG0006">
    <property type="taxonomic scope" value="Bacteria"/>
</dbReference>
<dbReference type="Proteomes" id="UP000002368">
    <property type="component" value="Chromosome"/>
</dbReference>
<dbReference type="Gene3D" id="3.40.350.10">
    <property type="entry name" value="Creatinase/prolidase N-terminal domain"/>
    <property type="match status" value="1"/>
</dbReference>
<dbReference type="SUPFAM" id="SSF53092">
    <property type="entry name" value="Creatinase/prolidase N-terminal domain"/>
    <property type="match status" value="1"/>
</dbReference>
<feature type="domain" description="Creatinase N-terminal" evidence="2">
    <location>
        <begin position="14"/>
        <end position="141"/>
    </location>
</feature>
<sequence length="400" mass="43547">MAVETEEPDLHVRRIRILQKQLANGGFDAALIMQPRDLFYYAGTAQPANLWIPAAGEPILFTRRAHSLARKATWIRRTVEANSYGDLRRSLAEVGALPKSGAVVGVEQDVVPAALVNNLARHFADVTLKNVSPLILRQRFVKDPTEIARIREAVEAWKAGHHQVLSRLVVGRAEYEIAAAMEYGARNAGGDGVVWFRRWDGCLPGGGIVSSGPNAWVVSGHAMTVTGVGMNQGLPWGASARVIEPGDLVVVDYGVTREGYHADMARTYCVGKPSAEQKALWDRLIELHFTVIDRIRPGVTGEELYRIGAETADKMGLAEFFMGVGADRGRYVGHSIGLEVDDWPVLGEGSQDPLVPGAVVTIEPKFMVPGLGAVMVEDDILVTEQGHEIVSTLGHELFYV</sequence>
<evidence type="ECO:0000259" key="1">
    <source>
        <dbReference type="Pfam" id="PF00557"/>
    </source>
</evidence>
<dbReference type="InterPro" id="IPR036005">
    <property type="entry name" value="Creatinase/aminopeptidase-like"/>
</dbReference>
<dbReference type="EMBL" id="CP002017">
    <property type="protein sequence ID" value="ADG05233.1"/>
    <property type="molecule type" value="Genomic_DNA"/>
</dbReference>
<feature type="domain" description="Peptidase M24" evidence="1">
    <location>
        <begin position="149"/>
        <end position="384"/>
    </location>
</feature>
<dbReference type="Gene3D" id="3.90.230.10">
    <property type="entry name" value="Creatinase/methionine aminopeptidase superfamily"/>
    <property type="match status" value="1"/>
</dbReference>
<dbReference type="STRING" id="562970.Btus_0465"/>
<dbReference type="InterPro" id="IPR050659">
    <property type="entry name" value="Peptidase_M24B"/>
</dbReference>